<keyword evidence="7" id="KW-1185">Reference proteome</keyword>
<feature type="region of interest" description="Disordered" evidence="4">
    <location>
        <begin position="85"/>
        <end position="108"/>
    </location>
</feature>
<dbReference type="PANTHER" id="PTHR44688">
    <property type="entry name" value="DNA-BINDING TRANSCRIPTIONAL ACTIVATOR DEVR_DOSR"/>
    <property type="match status" value="1"/>
</dbReference>
<evidence type="ECO:0000313" key="7">
    <source>
        <dbReference type="Proteomes" id="UP000638560"/>
    </source>
</evidence>
<keyword evidence="3" id="KW-0804">Transcription</keyword>
<dbReference type="Gene3D" id="1.10.10.10">
    <property type="entry name" value="Winged helix-like DNA-binding domain superfamily/Winged helix DNA-binding domain"/>
    <property type="match status" value="1"/>
</dbReference>
<dbReference type="SMART" id="SM00421">
    <property type="entry name" value="HTH_LUXR"/>
    <property type="match status" value="1"/>
</dbReference>
<organism evidence="6 7">
    <name type="scientific">Plantactinospora alkalitolerans</name>
    <dbReference type="NCBI Taxonomy" id="2789879"/>
    <lineage>
        <taxon>Bacteria</taxon>
        <taxon>Bacillati</taxon>
        <taxon>Actinomycetota</taxon>
        <taxon>Actinomycetes</taxon>
        <taxon>Micromonosporales</taxon>
        <taxon>Micromonosporaceae</taxon>
        <taxon>Plantactinospora</taxon>
    </lineage>
</organism>
<keyword evidence="2" id="KW-0238">DNA-binding</keyword>
<evidence type="ECO:0000256" key="3">
    <source>
        <dbReference type="ARBA" id="ARBA00023163"/>
    </source>
</evidence>
<dbReference type="PANTHER" id="PTHR44688:SF16">
    <property type="entry name" value="DNA-BINDING TRANSCRIPTIONAL ACTIVATOR DEVR_DOSR"/>
    <property type="match status" value="1"/>
</dbReference>
<dbReference type="Proteomes" id="UP000638560">
    <property type="component" value="Unassembled WGS sequence"/>
</dbReference>
<evidence type="ECO:0000256" key="2">
    <source>
        <dbReference type="ARBA" id="ARBA00023125"/>
    </source>
</evidence>
<accession>A0ABS0H2X3</accession>
<feature type="domain" description="HTH luxR-type" evidence="5">
    <location>
        <begin position="13"/>
        <end position="78"/>
    </location>
</feature>
<gene>
    <name evidence="6" type="ORF">I0C86_28215</name>
</gene>
<evidence type="ECO:0000256" key="4">
    <source>
        <dbReference type="SAM" id="MobiDB-lite"/>
    </source>
</evidence>
<reference evidence="6 7" key="1">
    <citation type="submission" date="2020-11" db="EMBL/GenBank/DDBJ databases">
        <title>A novel isolate from a Black sea contaminated sediment with potential to produce alkanes: Plantactinospora alkalitolerans sp. nov.</title>
        <authorList>
            <person name="Carro L."/>
            <person name="Veyisoglu A."/>
            <person name="Guven K."/>
            <person name="Schumann P."/>
            <person name="Klenk H.-P."/>
            <person name="Sahin N."/>
        </authorList>
    </citation>
    <scope>NUCLEOTIDE SEQUENCE [LARGE SCALE GENOMIC DNA]</scope>
    <source>
        <strain evidence="6 7">S1510</strain>
    </source>
</reference>
<proteinExistence type="predicted"/>
<name>A0ABS0H2X3_9ACTN</name>
<dbReference type="EMBL" id="JADPUN010000251">
    <property type="protein sequence ID" value="MBF9132812.1"/>
    <property type="molecule type" value="Genomic_DNA"/>
</dbReference>
<dbReference type="SUPFAM" id="SSF46894">
    <property type="entry name" value="C-terminal effector domain of the bipartite response regulators"/>
    <property type="match status" value="1"/>
</dbReference>
<evidence type="ECO:0000313" key="6">
    <source>
        <dbReference type="EMBL" id="MBF9132812.1"/>
    </source>
</evidence>
<dbReference type="InterPro" id="IPR000792">
    <property type="entry name" value="Tscrpt_reg_LuxR_C"/>
</dbReference>
<dbReference type="RefSeq" id="WP_196204336.1">
    <property type="nucleotide sequence ID" value="NZ_JADPUN010000251.1"/>
</dbReference>
<evidence type="ECO:0000259" key="5">
    <source>
        <dbReference type="PROSITE" id="PS50043"/>
    </source>
</evidence>
<dbReference type="CDD" id="cd06170">
    <property type="entry name" value="LuxR_C_like"/>
    <property type="match status" value="1"/>
</dbReference>
<keyword evidence="1" id="KW-0805">Transcription regulation</keyword>
<evidence type="ECO:0000256" key="1">
    <source>
        <dbReference type="ARBA" id="ARBA00023015"/>
    </source>
</evidence>
<dbReference type="PROSITE" id="PS50043">
    <property type="entry name" value="HTH_LUXR_2"/>
    <property type="match status" value="1"/>
</dbReference>
<dbReference type="PRINTS" id="PR00038">
    <property type="entry name" value="HTHLUXR"/>
</dbReference>
<dbReference type="InterPro" id="IPR016032">
    <property type="entry name" value="Sig_transdc_resp-reg_C-effctor"/>
</dbReference>
<protein>
    <submittedName>
        <fullName evidence="6">Response regulator transcription factor</fullName>
    </submittedName>
</protein>
<dbReference type="Pfam" id="PF00196">
    <property type="entry name" value="GerE"/>
    <property type="match status" value="1"/>
</dbReference>
<sequence length="108" mass="12057">MPEPELNTQSKRDFSDNLPLSKRELEVLELVKDGKTNRTVAARLGISERTAREHVARILLKLGVGSRVEAAVIATEWRIRRQIHGSHMPENLPDGQPNRQGTGVKANV</sequence>
<comment type="caution">
    <text evidence="6">The sequence shown here is derived from an EMBL/GenBank/DDBJ whole genome shotgun (WGS) entry which is preliminary data.</text>
</comment>
<dbReference type="InterPro" id="IPR036388">
    <property type="entry name" value="WH-like_DNA-bd_sf"/>
</dbReference>